<dbReference type="CDD" id="cd00167">
    <property type="entry name" value="SANT"/>
    <property type="match status" value="1"/>
</dbReference>
<reference evidence="3" key="1">
    <citation type="journal article" date="2019" name="Nat. Commun.">
        <title>Genome-wide association mapping of date palm fruit traits.</title>
        <authorList>
            <person name="Hazzouri K.M."/>
            <person name="Gros-Balthazard M."/>
            <person name="Flowers J.M."/>
            <person name="Copetti D."/>
            <person name="Lemansour A."/>
            <person name="Lebrun M."/>
            <person name="Masmoudi K."/>
            <person name="Ferrand S."/>
            <person name="Dhar M.I."/>
            <person name="Fresquez Z.A."/>
            <person name="Rosas U."/>
            <person name="Zhang J."/>
            <person name="Talag J."/>
            <person name="Lee S."/>
            <person name="Kudrna D."/>
            <person name="Powell R.F."/>
            <person name="Leitch I.J."/>
            <person name="Krueger R.R."/>
            <person name="Wing R.A."/>
            <person name="Amiri K.M.A."/>
            <person name="Purugganan M.D."/>
        </authorList>
    </citation>
    <scope>NUCLEOTIDE SEQUENCE [LARGE SCALE GENOMIC DNA]</scope>
    <source>
        <strain evidence="3">cv. Khalas</strain>
    </source>
</reference>
<dbReference type="Pfam" id="PF00249">
    <property type="entry name" value="Myb_DNA-binding"/>
    <property type="match status" value="1"/>
</dbReference>
<dbReference type="PANTHER" id="PTHR46872">
    <property type="entry name" value="DNA BINDING PROTEIN"/>
    <property type="match status" value="1"/>
</dbReference>
<dbReference type="Gene3D" id="1.10.10.60">
    <property type="entry name" value="Homeodomain-like"/>
    <property type="match status" value="1"/>
</dbReference>
<dbReference type="OrthoDB" id="1908944at2759"/>
<accession>A0A8B8Z9H0</accession>
<keyword evidence="3" id="KW-1185">Reference proteome</keyword>
<dbReference type="InterPro" id="IPR001005">
    <property type="entry name" value="SANT/Myb"/>
</dbReference>
<dbReference type="PROSITE" id="PS50090">
    <property type="entry name" value="MYB_LIKE"/>
    <property type="match status" value="1"/>
</dbReference>
<dbReference type="SUPFAM" id="SSF46689">
    <property type="entry name" value="Homeodomain-like"/>
    <property type="match status" value="1"/>
</dbReference>
<reference evidence="4" key="2">
    <citation type="submission" date="2025-08" db="UniProtKB">
        <authorList>
            <consortium name="RefSeq"/>
        </authorList>
    </citation>
    <scope>IDENTIFICATION</scope>
    <source>
        <tissue evidence="4">Young leaves</tissue>
    </source>
</reference>
<name>A0A8B8Z9H0_PHODC</name>
<feature type="compositionally biased region" description="Polar residues" evidence="1">
    <location>
        <begin position="38"/>
        <end position="51"/>
    </location>
</feature>
<dbReference type="Proteomes" id="UP000228380">
    <property type="component" value="Chromosome 1"/>
</dbReference>
<sequence>MVFKHNKLPFTYVDPNQLAYEDLRQLDYDGQVASFEEISSSRGIPQKSLTSDGEREKVFTKTQATETQEDELRPGSDSSTFISVVTNKEYENRNADSANDTSESALGDTSSMSWVTGSTSEVIRSEHSKRPMCDNGAYQVENKRQKQTDPNKQLDSFAVIPFSSCKELPTSAAADRELENEEAAAVPKDPANKETSKQLPWIICSRSEEETNLDSGVSVHFFPSCFEEYQSANGFHQVEEMYSPLFDHPYRKLVAVGPNHQADIPQWRSREFKNSFGDSDDCVSVPLTSMTSSSVHHMIDEDDSNKWVGTCVMPMPDSDSLASEVRAVHCKTDCSCLDEGSIRCVRQHITEAREKLKRMLGKHRFEELGLYNMGEDATKKWTEEEEQLFQEVVLLNPASLCKNFWDHLYQVLPSRSSKELISYYYNVFMLRKRAEQNRLDPLNVDSDNDEWQESDDGEFATMEENEEDSVVSLANQGDLACNKDGPEETDISEDIDDEDECDDYTIADNNEEALCGVSEGCISNKSIFCPTAQLIDKKLQNGVEQDVRGDSCMSYEGQHNGADSGGGAADNLDTQHSLIKDHDHLLEEFGNDGGISVVTDHGFFDDHCDPKTWDMNYTHGAENDDFLSTYNVIEEVFGKGAWENDAKGNHGVIQS</sequence>
<dbReference type="AlphaFoldDB" id="A0A8B8Z9H0"/>
<feature type="region of interest" description="Disordered" evidence="1">
    <location>
        <begin position="92"/>
        <end position="113"/>
    </location>
</feature>
<evidence type="ECO:0000313" key="3">
    <source>
        <dbReference type="Proteomes" id="UP000228380"/>
    </source>
</evidence>
<gene>
    <name evidence="4" type="primary">LOC120104171</name>
</gene>
<protein>
    <submittedName>
        <fullName evidence="4">Uncharacterized protein LOC120104171</fullName>
    </submittedName>
</protein>
<feature type="region of interest" description="Disordered" evidence="1">
    <location>
        <begin position="38"/>
        <end position="80"/>
    </location>
</feature>
<feature type="compositionally biased region" description="Polar residues" evidence="1">
    <location>
        <begin position="95"/>
        <end position="113"/>
    </location>
</feature>
<dbReference type="KEGG" id="pda:120104171"/>
<feature type="region of interest" description="Disordered" evidence="1">
    <location>
        <begin position="171"/>
        <end position="192"/>
    </location>
</feature>
<dbReference type="PANTHER" id="PTHR46872:SF10">
    <property type="entry name" value="MYB-LIKE DOMAIN-CONTAINING PROTEIN"/>
    <property type="match status" value="1"/>
</dbReference>
<evidence type="ECO:0000256" key="1">
    <source>
        <dbReference type="SAM" id="MobiDB-lite"/>
    </source>
</evidence>
<feature type="domain" description="Myb-like" evidence="2">
    <location>
        <begin position="380"/>
        <end position="428"/>
    </location>
</feature>
<dbReference type="GeneID" id="120104171"/>
<evidence type="ECO:0000259" key="2">
    <source>
        <dbReference type="PROSITE" id="PS50090"/>
    </source>
</evidence>
<proteinExistence type="predicted"/>
<dbReference type="SMART" id="SM00717">
    <property type="entry name" value="SANT"/>
    <property type="match status" value="1"/>
</dbReference>
<dbReference type="InterPro" id="IPR009057">
    <property type="entry name" value="Homeodomain-like_sf"/>
</dbReference>
<dbReference type="RefSeq" id="XP_038970711.1">
    <property type="nucleotide sequence ID" value="XM_039114783.1"/>
</dbReference>
<evidence type="ECO:0000313" key="4">
    <source>
        <dbReference type="RefSeq" id="XP_038970711.1"/>
    </source>
</evidence>
<organism evidence="3 4">
    <name type="scientific">Phoenix dactylifera</name>
    <name type="common">Date palm</name>
    <dbReference type="NCBI Taxonomy" id="42345"/>
    <lineage>
        <taxon>Eukaryota</taxon>
        <taxon>Viridiplantae</taxon>
        <taxon>Streptophyta</taxon>
        <taxon>Embryophyta</taxon>
        <taxon>Tracheophyta</taxon>
        <taxon>Spermatophyta</taxon>
        <taxon>Magnoliopsida</taxon>
        <taxon>Liliopsida</taxon>
        <taxon>Arecaceae</taxon>
        <taxon>Coryphoideae</taxon>
        <taxon>Phoeniceae</taxon>
        <taxon>Phoenix</taxon>
    </lineage>
</organism>